<sequence length="123" mass="14618">LYVDVDVDRAQHTYLVPDNDAISLPSTIDDETNPYNSKGKQKTAPDEYAKKWDVYHEPAKTTRWKHVHKHNQYHQCHRYNANSSLYCGCGKDDGPLLNYFSYNLARRNQQRSRQHRHQHQHQQ</sequence>
<accession>A0A0A9XD18</accession>
<dbReference type="AlphaFoldDB" id="A0A0A9XD18"/>
<name>A0A0A9XD18_LYGHE</name>
<reference evidence="2" key="1">
    <citation type="journal article" date="2014" name="PLoS ONE">
        <title>Transcriptome-Based Identification of ABC Transporters in the Western Tarnished Plant Bug Lygus hesperus.</title>
        <authorList>
            <person name="Hull J.J."/>
            <person name="Chaney K."/>
            <person name="Geib S.M."/>
            <person name="Fabrick J.A."/>
            <person name="Brent C.S."/>
            <person name="Walsh D."/>
            <person name="Lavine L.C."/>
        </authorList>
    </citation>
    <scope>NUCLEOTIDE SEQUENCE</scope>
</reference>
<evidence type="ECO:0000256" key="1">
    <source>
        <dbReference type="SAM" id="MobiDB-lite"/>
    </source>
</evidence>
<protein>
    <submittedName>
        <fullName evidence="2">Uncharacterized protein</fullName>
    </submittedName>
</protein>
<feature type="non-terminal residue" evidence="2">
    <location>
        <position position="123"/>
    </location>
</feature>
<reference evidence="2" key="2">
    <citation type="submission" date="2014-07" db="EMBL/GenBank/DDBJ databases">
        <authorList>
            <person name="Hull J."/>
        </authorList>
    </citation>
    <scope>NUCLEOTIDE SEQUENCE</scope>
</reference>
<gene>
    <name evidence="2" type="ORF">CM83_104222</name>
</gene>
<feature type="region of interest" description="Disordered" evidence="1">
    <location>
        <begin position="25"/>
        <end position="44"/>
    </location>
</feature>
<evidence type="ECO:0000313" key="2">
    <source>
        <dbReference type="EMBL" id="JAG17899.1"/>
    </source>
</evidence>
<organism evidence="2">
    <name type="scientific">Lygus hesperus</name>
    <name type="common">Western plant bug</name>
    <dbReference type="NCBI Taxonomy" id="30085"/>
    <lineage>
        <taxon>Eukaryota</taxon>
        <taxon>Metazoa</taxon>
        <taxon>Ecdysozoa</taxon>
        <taxon>Arthropoda</taxon>
        <taxon>Hexapoda</taxon>
        <taxon>Insecta</taxon>
        <taxon>Pterygota</taxon>
        <taxon>Neoptera</taxon>
        <taxon>Paraneoptera</taxon>
        <taxon>Hemiptera</taxon>
        <taxon>Heteroptera</taxon>
        <taxon>Panheteroptera</taxon>
        <taxon>Cimicomorpha</taxon>
        <taxon>Miridae</taxon>
        <taxon>Mirini</taxon>
        <taxon>Lygus</taxon>
    </lineage>
</organism>
<dbReference type="EMBL" id="GBHO01025705">
    <property type="protein sequence ID" value="JAG17899.1"/>
    <property type="molecule type" value="Transcribed_RNA"/>
</dbReference>
<proteinExistence type="predicted"/>
<feature type="non-terminal residue" evidence="2">
    <location>
        <position position="1"/>
    </location>
</feature>